<sequence length="192" mass="21676">MPGSRITTTKYGIRQHTTLHPIEPPVASAKINFRTDIQQLSTRYGRLRSRLVEVSEPSTPHRYGGCLRRQTTPSTEPRDQPEPQTACPTPWPKATIGTCRQAPCIPVVMHWQASKHEKACHSLFDAACCFRPDDMVARFRIAWAHSQRQQQHPIMNFTIRTLMPNPIDLNGSVGEAEVYARLVPVAPFGRLV</sequence>
<dbReference type="Proteomes" id="UP000092177">
    <property type="component" value="Chromosome 9"/>
</dbReference>
<accession>A0A1B7XW47</accession>
<proteinExistence type="predicted"/>
<reference evidence="3" key="1">
    <citation type="journal article" date="2017" name="BMC Genomics">
        <title>Gapless genome assembly of Colletotrichum higginsianum reveals chromosome structure and association of transposable elements with secondary metabolite gene clusters.</title>
        <authorList>
            <person name="Dallery J.-F."/>
            <person name="Lapalu N."/>
            <person name="Zampounis A."/>
            <person name="Pigne S."/>
            <person name="Luyten I."/>
            <person name="Amselem J."/>
            <person name="Wittenberg A.H.J."/>
            <person name="Zhou S."/>
            <person name="de Queiroz M.V."/>
            <person name="Robin G.P."/>
            <person name="Auger A."/>
            <person name="Hainaut M."/>
            <person name="Henrissat B."/>
            <person name="Kim K.-T."/>
            <person name="Lee Y.-H."/>
            <person name="Lespinet O."/>
            <person name="Schwartz D.C."/>
            <person name="Thon M.R."/>
            <person name="O'Connell R.J."/>
        </authorList>
    </citation>
    <scope>NUCLEOTIDE SEQUENCE [LARGE SCALE GENOMIC DNA]</scope>
    <source>
        <strain evidence="3">IMI 349063</strain>
    </source>
</reference>
<protein>
    <submittedName>
        <fullName evidence="2">Uncharacterized protein</fullName>
    </submittedName>
</protein>
<organism evidence="2 3">
    <name type="scientific">Colletotrichum higginsianum (strain IMI 349063)</name>
    <name type="common">Crucifer anthracnose fungus</name>
    <dbReference type="NCBI Taxonomy" id="759273"/>
    <lineage>
        <taxon>Eukaryota</taxon>
        <taxon>Fungi</taxon>
        <taxon>Dikarya</taxon>
        <taxon>Ascomycota</taxon>
        <taxon>Pezizomycotina</taxon>
        <taxon>Sordariomycetes</taxon>
        <taxon>Hypocreomycetidae</taxon>
        <taxon>Glomerellales</taxon>
        <taxon>Glomerellaceae</taxon>
        <taxon>Colletotrichum</taxon>
        <taxon>Colletotrichum destructivum species complex</taxon>
    </lineage>
</organism>
<dbReference type="EMBL" id="LTAN01000009">
    <property type="protein sequence ID" value="OBR03968.1"/>
    <property type="molecule type" value="Genomic_DNA"/>
</dbReference>
<dbReference type="AlphaFoldDB" id="A0A1B7XW47"/>
<keyword evidence="3" id="KW-1185">Reference proteome</keyword>
<dbReference type="RefSeq" id="XP_018152486.1">
    <property type="nucleotide sequence ID" value="XM_018308069.1"/>
</dbReference>
<evidence type="ECO:0000313" key="2">
    <source>
        <dbReference type="EMBL" id="OBR03968.1"/>
    </source>
</evidence>
<evidence type="ECO:0000313" key="3">
    <source>
        <dbReference type="Proteomes" id="UP000092177"/>
    </source>
</evidence>
<dbReference type="GeneID" id="28872176"/>
<evidence type="ECO:0000256" key="1">
    <source>
        <dbReference type="SAM" id="MobiDB-lite"/>
    </source>
</evidence>
<dbReference type="VEuPathDB" id="FungiDB:CH63R_13095"/>
<comment type="caution">
    <text evidence="2">The sequence shown here is derived from an EMBL/GenBank/DDBJ whole genome shotgun (WGS) entry which is preliminary data.</text>
</comment>
<dbReference type="KEGG" id="chig:CH63R_13095"/>
<feature type="region of interest" description="Disordered" evidence="1">
    <location>
        <begin position="55"/>
        <end position="89"/>
    </location>
</feature>
<gene>
    <name evidence="2" type="ORF">CH63R_13095</name>
</gene>
<name>A0A1B7XW47_COLHI</name>